<reference evidence="2" key="1">
    <citation type="journal article" date="2021" name="Nat. Commun.">
        <title>Genetic determinants of endophytism in the Arabidopsis root mycobiome.</title>
        <authorList>
            <person name="Mesny F."/>
            <person name="Miyauchi S."/>
            <person name="Thiergart T."/>
            <person name="Pickel B."/>
            <person name="Atanasova L."/>
            <person name="Karlsson M."/>
            <person name="Huettel B."/>
            <person name="Barry K.W."/>
            <person name="Haridas S."/>
            <person name="Chen C."/>
            <person name="Bauer D."/>
            <person name="Andreopoulos W."/>
            <person name="Pangilinan J."/>
            <person name="LaButti K."/>
            <person name="Riley R."/>
            <person name="Lipzen A."/>
            <person name="Clum A."/>
            <person name="Drula E."/>
            <person name="Henrissat B."/>
            <person name="Kohler A."/>
            <person name="Grigoriev I.V."/>
            <person name="Martin F.M."/>
            <person name="Hacquard S."/>
        </authorList>
    </citation>
    <scope>NUCLEOTIDE SEQUENCE</scope>
    <source>
        <strain evidence="2">MPI-CAGE-CH-0243</strain>
    </source>
</reference>
<dbReference type="EMBL" id="JAGMWT010000022">
    <property type="protein sequence ID" value="KAH7112078.1"/>
    <property type="molecule type" value="Genomic_DNA"/>
</dbReference>
<feature type="compositionally biased region" description="Basic and acidic residues" evidence="1">
    <location>
        <begin position="83"/>
        <end position="101"/>
    </location>
</feature>
<evidence type="ECO:0000313" key="2">
    <source>
        <dbReference type="EMBL" id="KAH7112078.1"/>
    </source>
</evidence>
<evidence type="ECO:0000256" key="1">
    <source>
        <dbReference type="SAM" id="MobiDB-lite"/>
    </source>
</evidence>
<feature type="region of interest" description="Disordered" evidence="1">
    <location>
        <begin position="82"/>
        <end position="173"/>
    </location>
</feature>
<evidence type="ECO:0000313" key="3">
    <source>
        <dbReference type="Proteomes" id="UP000700596"/>
    </source>
</evidence>
<dbReference type="AlphaFoldDB" id="A0A9P9D3L0"/>
<organism evidence="2 3">
    <name type="scientific">Dendryphion nanum</name>
    <dbReference type="NCBI Taxonomy" id="256645"/>
    <lineage>
        <taxon>Eukaryota</taxon>
        <taxon>Fungi</taxon>
        <taxon>Dikarya</taxon>
        <taxon>Ascomycota</taxon>
        <taxon>Pezizomycotina</taxon>
        <taxon>Dothideomycetes</taxon>
        <taxon>Pleosporomycetidae</taxon>
        <taxon>Pleosporales</taxon>
        <taxon>Torulaceae</taxon>
        <taxon>Dendryphion</taxon>
    </lineage>
</organism>
<dbReference type="Proteomes" id="UP000700596">
    <property type="component" value="Unassembled WGS sequence"/>
</dbReference>
<accession>A0A9P9D3L0</accession>
<sequence>MQCVFVCMPLSYSNYAASLFAGIDFVRSAFACGSVLFGRPLFVNRGIGEGVYGAKLRSKSKFAMADAGNTLRGCVGRENSAISDDREVHEHDERKETHASFEDGVVAGELEEDQDHEDTSASGDENGENLLMSYEDEKDARAAEEANGLSGMPLLGYTTEGHGHDAENEGLLW</sequence>
<protein>
    <submittedName>
        <fullName evidence="2">Uncharacterized protein</fullName>
    </submittedName>
</protein>
<dbReference type="OrthoDB" id="3357846at2759"/>
<comment type="caution">
    <text evidence="2">The sequence shown here is derived from an EMBL/GenBank/DDBJ whole genome shotgun (WGS) entry which is preliminary data.</text>
</comment>
<proteinExistence type="predicted"/>
<name>A0A9P9D3L0_9PLEO</name>
<gene>
    <name evidence="2" type="ORF">B0J11DRAFT_511870</name>
</gene>
<keyword evidence="3" id="KW-1185">Reference proteome</keyword>